<keyword evidence="1" id="KW-0472">Membrane</keyword>
<sequence>MRERRRELARYPRVWLSPMQIVDRDLDLVGDDESIKLDRELLTLLIERRDSIKEYSNRLSLISVTIFGFLLLNYFRFTSDISIAGVSIKNSPGIAEILIVTSSTLGVYATALQANVVIVEGGIMHLAKRVYPSGLINILRAGFIPEQNFGKYYPKNLPHLTFTSLHSKLSLLSTYVYLLSLLFVIILVLVANLAILMDIWTTSSIGAYSKIVSLYVLAISFVGFSILIITRMPMPLRDYSLLHEIEITRQIRPKKVDELLHKIYRSTNEDRENLRRLGFLKKYDGK</sequence>
<feature type="transmembrane region" description="Helical" evidence="1">
    <location>
        <begin position="207"/>
        <end position="229"/>
    </location>
</feature>
<dbReference type="Proteomes" id="UP001464387">
    <property type="component" value="Unassembled WGS sequence"/>
</dbReference>
<keyword evidence="3" id="KW-1185">Reference proteome</keyword>
<feature type="transmembrane region" description="Helical" evidence="1">
    <location>
        <begin position="59"/>
        <end position="77"/>
    </location>
</feature>
<name>A0ABV1YHM9_9HYPH</name>
<evidence type="ECO:0000313" key="2">
    <source>
        <dbReference type="EMBL" id="MER8934687.1"/>
    </source>
</evidence>
<keyword evidence="1" id="KW-1133">Transmembrane helix</keyword>
<protein>
    <submittedName>
        <fullName evidence="2">Uncharacterized protein</fullName>
    </submittedName>
</protein>
<gene>
    <name evidence="2" type="ORF">NKI33_17110</name>
</gene>
<evidence type="ECO:0000256" key="1">
    <source>
        <dbReference type="SAM" id="Phobius"/>
    </source>
</evidence>
<accession>A0ABV1YHM9</accession>
<keyword evidence="1" id="KW-0812">Transmembrane</keyword>
<dbReference type="EMBL" id="JAMYPJ010000023">
    <property type="protein sequence ID" value="MER8934687.1"/>
    <property type="molecule type" value="Genomic_DNA"/>
</dbReference>
<comment type="caution">
    <text evidence="2">The sequence shown here is derived from an EMBL/GenBank/DDBJ whole genome shotgun (WGS) entry which is preliminary data.</text>
</comment>
<feature type="transmembrane region" description="Helical" evidence="1">
    <location>
        <begin position="175"/>
        <end position="195"/>
    </location>
</feature>
<reference evidence="2 3" key="1">
    <citation type="journal article" date="2024" name="Proc. Natl. Acad. Sci. U.S.A.">
        <title>The evolutionary genomics of adaptation to stress in wild rhizobium bacteria.</title>
        <authorList>
            <person name="Kehlet-Delgado H."/>
            <person name="Montoya A.P."/>
            <person name="Jensen K.T."/>
            <person name="Wendlandt C.E."/>
            <person name="Dexheimer C."/>
            <person name="Roberts M."/>
            <person name="Torres Martinez L."/>
            <person name="Friesen M.L."/>
            <person name="Griffitts J.S."/>
            <person name="Porter S.S."/>
        </authorList>
    </citation>
    <scope>NUCLEOTIDE SEQUENCE [LARGE SCALE GENOMIC DNA]</scope>
    <source>
        <strain evidence="2 3">M0729</strain>
    </source>
</reference>
<proteinExistence type="predicted"/>
<feature type="transmembrane region" description="Helical" evidence="1">
    <location>
        <begin position="97"/>
        <end position="119"/>
    </location>
</feature>
<dbReference type="RefSeq" id="WP_287274094.1">
    <property type="nucleotide sequence ID" value="NZ_JAMYMY010000024.1"/>
</dbReference>
<organism evidence="2 3">
    <name type="scientific">Mesorhizobium opportunistum</name>
    <dbReference type="NCBI Taxonomy" id="593909"/>
    <lineage>
        <taxon>Bacteria</taxon>
        <taxon>Pseudomonadati</taxon>
        <taxon>Pseudomonadota</taxon>
        <taxon>Alphaproteobacteria</taxon>
        <taxon>Hyphomicrobiales</taxon>
        <taxon>Phyllobacteriaceae</taxon>
        <taxon>Mesorhizobium</taxon>
    </lineage>
</organism>
<evidence type="ECO:0000313" key="3">
    <source>
        <dbReference type="Proteomes" id="UP001464387"/>
    </source>
</evidence>